<gene>
    <name evidence="1" type="ORF">CTRU02_205098</name>
</gene>
<sequence length="350" mass="39481">MEDDQSELSSAITDPNRYSDLWELTDKIMKSYKPVELSDNTCVIIRSFRQILSKDGAIALMTDIKTIGGDQPKLRSFSRHLIDNILKPNAAISIAQSANIQSSDSSRQQYLKEDCLKRDGFRCAYSHVIDLDSARKGLVVPPVGMAVSPTQLLHILPLALKQFCTTRRREGEAVNTAWYSLYRYFPGLKGKIGPESLDQHRNLITVERSVHDNFDSHVLAFKPISGRVSHSCSYFSSVFSCFTPYLFPMQSSKYEIVNLLGWPLLNNAPEGHQEVMTLTSWDDKFPLPEPEFFRAHYQIAKILDASGIGADLQAEMEAEMEGFRNDPENLNPDGSTDVVSILCRKFMMNV</sequence>
<comment type="caution">
    <text evidence="1">The sequence shown here is derived from an EMBL/GenBank/DDBJ whole genome shotgun (WGS) entry which is preliminary data.</text>
</comment>
<accession>A0ACC3Z303</accession>
<organism evidence="1 2">
    <name type="scientific">Colletotrichum truncatum</name>
    <name type="common">Anthracnose fungus</name>
    <name type="synonym">Colletotrichum capsici</name>
    <dbReference type="NCBI Taxonomy" id="5467"/>
    <lineage>
        <taxon>Eukaryota</taxon>
        <taxon>Fungi</taxon>
        <taxon>Dikarya</taxon>
        <taxon>Ascomycota</taxon>
        <taxon>Pezizomycotina</taxon>
        <taxon>Sordariomycetes</taxon>
        <taxon>Hypocreomycetidae</taxon>
        <taxon>Glomerellales</taxon>
        <taxon>Glomerellaceae</taxon>
        <taxon>Colletotrichum</taxon>
        <taxon>Colletotrichum truncatum species complex</taxon>
    </lineage>
</organism>
<keyword evidence="2" id="KW-1185">Reference proteome</keyword>
<evidence type="ECO:0000313" key="2">
    <source>
        <dbReference type="Proteomes" id="UP000805649"/>
    </source>
</evidence>
<dbReference type="Proteomes" id="UP000805649">
    <property type="component" value="Unassembled WGS sequence"/>
</dbReference>
<proteinExistence type="predicted"/>
<dbReference type="EMBL" id="VUJX02000003">
    <property type="protein sequence ID" value="KAL0938488.1"/>
    <property type="molecule type" value="Genomic_DNA"/>
</dbReference>
<reference evidence="1 2" key="1">
    <citation type="journal article" date="2020" name="Phytopathology">
        <title>Genome Sequence Resources of Colletotrichum truncatum, C. plurivorum, C. musicola, and C. sojae: Four Species Pathogenic to Soybean (Glycine max).</title>
        <authorList>
            <person name="Rogerio F."/>
            <person name="Boufleur T.R."/>
            <person name="Ciampi-Guillardi M."/>
            <person name="Sukno S.A."/>
            <person name="Thon M.R."/>
            <person name="Massola Junior N.S."/>
            <person name="Baroncelli R."/>
        </authorList>
    </citation>
    <scope>NUCLEOTIDE SEQUENCE [LARGE SCALE GENOMIC DNA]</scope>
    <source>
        <strain evidence="1 2">CMES1059</strain>
    </source>
</reference>
<protein>
    <submittedName>
        <fullName evidence="1">Uncharacterized protein</fullName>
    </submittedName>
</protein>
<name>A0ACC3Z303_COLTU</name>
<evidence type="ECO:0000313" key="1">
    <source>
        <dbReference type="EMBL" id="KAL0938488.1"/>
    </source>
</evidence>